<keyword evidence="2" id="KW-0812">Transmembrane</keyword>
<accession>A0AAN9M765</accession>
<protein>
    <submittedName>
        <fullName evidence="3">Uncharacterized protein</fullName>
    </submittedName>
</protein>
<comment type="caution">
    <text evidence="3">The sequence shown here is derived from an EMBL/GenBank/DDBJ whole genome shotgun (WGS) entry which is preliminary data.</text>
</comment>
<gene>
    <name evidence="3" type="ORF">VNO80_21999</name>
</gene>
<feature type="region of interest" description="Disordered" evidence="1">
    <location>
        <begin position="1"/>
        <end position="28"/>
    </location>
</feature>
<feature type="transmembrane region" description="Helical" evidence="2">
    <location>
        <begin position="39"/>
        <end position="62"/>
    </location>
</feature>
<evidence type="ECO:0000256" key="1">
    <source>
        <dbReference type="SAM" id="MobiDB-lite"/>
    </source>
</evidence>
<evidence type="ECO:0000313" key="3">
    <source>
        <dbReference type="EMBL" id="KAK7347469.1"/>
    </source>
</evidence>
<keyword evidence="2" id="KW-0472">Membrane</keyword>
<dbReference type="Proteomes" id="UP001374584">
    <property type="component" value="Unassembled WGS sequence"/>
</dbReference>
<keyword evidence="2" id="KW-1133">Transmembrane helix</keyword>
<keyword evidence="4" id="KW-1185">Reference proteome</keyword>
<organism evidence="3 4">
    <name type="scientific">Phaseolus coccineus</name>
    <name type="common">Scarlet runner bean</name>
    <name type="synonym">Phaseolus multiflorus</name>
    <dbReference type="NCBI Taxonomy" id="3886"/>
    <lineage>
        <taxon>Eukaryota</taxon>
        <taxon>Viridiplantae</taxon>
        <taxon>Streptophyta</taxon>
        <taxon>Embryophyta</taxon>
        <taxon>Tracheophyta</taxon>
        <taxon>Spermatophyta</taxon>
        <taxon>Magnoliopsida</taxon>
        <taxon>eudicotyledons</taxon>
        <taxon>Gunneridae</taxon>
        <taxon>Pentapetalae</taxon>
        <taxon>rosids</taxon>
        <taxon>fabids</taxon>
        <taxon>Fabales</taxon>
        <taxon>Fabaceae</taxon>
        <taxon>Papilionoideae</taxon>
        <taxon>50 kb inversion clade</taxon>
        <taxon>NPAAA clade</taxon>
        <taxon>indigoferoid/millettioid clade</taxon>
        <taxon>Phaseoleae</taxon>
        <taxon>Phaseolus</taxon>
    </lineage>
</organism>
<evidence type="ECO:0000313" key="4">
    <source>
        <dbReference type="Proteomes" id="UP001374584"/>
    </source>
</evidence>
<sequence length="71" mass="7994">MTDDTTPLTQHNITQHSTDVDGSLPSEAEPVELHLPQDLSLSVSVLTHTYSPILPLLLYILYSQYVTTKQW</sequence>
<dbReference type="EMBL" id="JAYMYR010000008">
    <property type="protein sequence ID" value="KAK7347469.1"/>
    <property type="molecule type" value="Genomic_DNA"/>
</dbReference>
<proteinExistence type="predicted"/>
<name>A0AAN9M765_PHACN</name>
<dbReference type="AlphaFoldDB" id="A0AAN9M765"/>
<reference evidence="3 4" key="1">
    <citation type="submission" date="2024-01" db="EMBL/GenBank/DDBJ databases">
        <title>The genomes of 5 underutilized Papilionoideae crops provide insights into root nodulation and disease resistanc.</title>
        <authorList>
            <person name="Jiang F."/>
        </authorList>
    </citation>
    <scope>NUCLEOTIDE SEQUENCE [LARGE SCALE GENOMIC DNA]</scope>
    <source>
        <strain evidence="3">JINMINGXINNONG_FW02</strain>
        <tissue evidence="3">Leaves</tissue>
    </source>
</reference>
<evidence type="ECO:0000256" key="2">
    <source>
        <dbReference type="SAM" id="Phobius"/>
    </source>
</evidence>
<feature type="compositionally biased region" description="Polar residues" evidence="1">
    <location>
        <begin position="1"/>
        <end position="17"/>
    </location>
</feature>